<reference evidence="2 4" key="1">
    <citation type="submission" date="2017-11" db="EMBL/GenBank/DDBJ databases">
        <title>De novo assembly and phasing of dikaryotic genomes from two isolates of Puccinia coronata f. sp. avenae, the causal agent of oat crown rust.</title>
        <authorList>
            <person name="Miller M.E."/>
            <person name="Zhang Y."/>
            <person name="Omidvar V."/>
            <person name="Sperschneider J."/>
            <person name="Schwessinger B."/>
            <person name="Raley C."/>
            <person name="Palmer J.M."/>
            <person name="Garnica D."/>
            <person name="Upadhyaya N."/>
            <person name="Rathjen J."/>
            <person name="Taylor J.M."/>
            <person name="Park R.F."/>
            <person name="Dodds P.N."/>
            <person name="Hirsch C.D."/>
            <person name="Kianian S.F."/>
            <person name="Figueroa M."/>
        </authorList>
    </citation>
    <scope>NUCLEOTIDE SEQUENCE [LARGE SCALE GENOMIC DNA]</scope>
    <source>
        <strain evidence="2">12SD80</strain>
    </source>
</reference>
<feature type="compositionally biased region" description="Basic residues" evidence="1">
    <location>
        <begin position="45"/>
        <end position="59"/>
    </location>
</feature>
<comment type="caution">
    <text evidence="2">The sequence shown here is derived from an EMBL/GenBank/DDBJ whole genome shotgun (WGS) entry which is preliminary data.</text>
</comment>
<gene>
    <name evidence="3" type="ORF">PCASD_01675</name>
    <name evidence="2" type="ORF">PCASD_17434</name>
</gene>
<evidence type="ECO:0000313" key="3">
    <source>
        <dbReference type="EMBL" id="PLW50363.1"/>
    </source>
</evidence>
<evidence type="ECO:0000313" key="4">
    <source>
        <dbReference type="Proteomes" id="UP000235392"/>
    </source>
</evidence>
<dbReference type="EMBL" id="PGCI01000694">
    <property type="protein sequence ID" value="PLW20730.1"/>
    <property type="molecule type" value="Genomic_DNA"/>
</dbReference>
<name>A0A2N5T5J0_9BASI</name>
<dbReference type="Proteomes" id="UP000235392">
    <property type="component" value="Unassembled WGS sequence"/>
</dbReference>
<sequence>MSYTSASRYRLTPARRRIASRRAGTTLSQLGKELFLGEPAQAARRGQRRRPPVKPRFFK</sequence>
<protein>
    <submittedName>
        <fullName evidence="2">Uncharacterized protein</fullName>
    </submittedName>
</protein>
<organism evidence="2 4">
    <name type="scientific">Puccinia coronata f. sp. avenae</name>
    <dbReference type="NCBI Taxonomy" id="200324"/>
    <lineage>
        <taxon>Eukaryota</taxon>
        <taxon>Fungi</taxon>
        <taxon>Dikarya</taxon>
        <taxon>Basidiomycota</taxon>
        <taxon>Pucciniomycotina</taxon>
        <taxon>Pucciniomycetes</taxon>
        <taxon>Pucciniales</taxon>
        <taxon>Pucciniaceae</taxon>
        <taxon>Puccinia</taxon>
    </lineage>
</organism>
<dbReference type="EMBL" id="PGCI01000011">
    <property type="protein sequence ID" value="PLW50363.1"/>
    <property type="molecule type" value="Genomic_DNA"/>
</dbReference>
<evidence type="ECO:0000313" key="2">
    <source>
        <dbReference type="EMBL" id="PLW20730.1"/>
    </source>
</evidence>
<dbReference type="AlphaFoldDB" id="A0A2N5T5J0"/>
<accession>A0A2N5T5J0</accession>
<feature type="region of interest" description="Disordered" evidence="1">
    <location>
        <begin position="38"/>
        <end position="59"/>
    </location>
</feature>
<proteinExistence type="predicted"/>
<evidence type="ECO:0000256" key="1">
    <source>
        <dbReference type="SAM" id="MobiDB-lite"/>
    </source>
</evidence>